<accession>A0A170SF79</accession>
<dbReference type="GeneID" id="33322150"/>
<evidence type="ECO:0000313" key="1">
    <source>
        <dbReference type="EMBL" id="ASJ16686.1"/>
    </source>
</evidence>
<dbReference type="Proteomes" id="UP000093069">
    <property type="component" value="Chromosome I"/>
</dbReference>
<reference evidence="1 4" key="3">
    <citation type="submission" date="2016-04" db="EMBL/GenBank/DDBJ databases">
        <title>Complete genome sequence of Thermococcus chitonophagus type strain GC74.</title>
        <authorList>
            <person name="Oger P.M."/>
        </authorList>
    </citation>
    <scope>NUCLEOTIDE SEQUENCE [LARGE SCALE GENOMIC DNA]</scope>
    <source>
        <strain evidence="1 4">GC74</strain>
    </source>
</reference>
<evidence type="ECO:0000313" key="4">
    <source>
        <dbReference type="Proteomes" id="UP000250189"/>
    </source>
</evidence>
<proteinExistence type="predicted"/>
<dbReference type="EMBL" id="CP015193">
    <property type="protein sequence ID" value="ASJ16686.1"/>
    <property type="molecule type" value="Genomic_DNA"/>
</dbReference>
<organism evidence="2 3">
    <name type="scientific">Thermococcus chitonophagus</name>
    <dbReference type="NCBI Taxonomy" id="54262"/>
    <lineage>
        <taxon>Archaea</taxon>
        <taxon>Methanobacteriati</taxon>
        <taxon>Methanobacteriota</taxon>
        <taxon>Thermococci</taxon>
        <taxon>Thermococcales</taxon>
        <taxon>Thermococcaceae</taxon>
        <taxon>Thermococcus</taxon>
    </lineage>
</organism>
<gene>
    <name evidence="1" type="ORF">A3L04_06185</name>
    <name evidence="2" type="ORF">CHITON_0609</name>
</gene>
<name>A0A170SF79_9EURY</name>
<dbReference type="KEGG" id="tch:CHITON_0609"/>
<dbReference type="AlphaFoldDB" id="A0A170SF79"/>
<protein>
    <submittedName>
        <fullName evidence="2">Uncharacterized protein</fullName>
    </submittedName>
</protein>
<reference evidence="2" key="1">
    <citation type="submission" date="2016-01" db="EMBL/GenBank/DDBJ databases">
        <authorList>
            <person name="McClelland M."/>
            <person name="Jain A."/>
            <person name="Saraogi P."/>
            <person name="Mendelson R."/>
            <person name="Westerman R."/>
            <person name="SanMiguel P."/>
            <person name="Csonka L."/>
        </authorList>
    </citation>
    <scope>NUCLEOTIDE SEQUENCE</scope>
    <source>
        <strain evidence="2">1</strain>
    </source>
</reference>
<dbReference type="RefSeq" id="WP_068576650.1">
    <property type="nucleotide sequence ID" value="NZ_CP015193.1"/>
</dbReference>
<reference evidence="3" key="2">
    <citation type="submission" date="2016-01" db="EMBL/GenBank/DDBJ databases">
        <authorList>
            <person name="Vorgias C.E."/>
        </authorList>
    </citation>
    <scope>NUCLEOTIDE SEQUENCE [LARGE SCALE GENOMIC DNA]</scope>
</reference>
<dbReference type="Proteomes" id="UP000250189">
    <property type="component" value="Chromosome"/>
</dbReference>
<evidence type="ECO:0000313" key="2">
    <source>
        <dbReference type="EMBL" id="CUX77388.1"/>
    </source>
</evidence>
<dbReference type="OrthoDB" id="50367at2157"/>
<sequence>MKADLILGGYIHETPYTIHLGEFKYLRVDSSQRHKAYALIDTEERKVEVFIDREKVEEFEY</sequence>
<evidence type="ECO:0000313" key="3">
    <source>
        <dbReference type="Proteomes" id="UP000093069"/>
    </source>
</evidence>
<keyword evidence="4" id="KW-1185">Reference proteome</keyword>
<dbReference type="EMBL" id="LN999010">
    <property type="protein sequence ID" value="CUX77388.1"/>
    <property type="molecule type" value="Genomic_DNA"/>
</dbReference>